<proteinExistence type="predicted"/>
<evidence type="ECO:0000313" key="2">
    <source>
        <dbReference type="EMBL" id="MCQ4165893.1"/>
    </source>
</evidence>
<keyword evidence="1" id="KW-1133">Transmembrane helix</keyword>
<dbReference type="Proteomes" id="UP001165498">
    <property type="component" value="Unassembled WGS sequence"/>
</dbReference>
<keyword evidence="1" id="KW-0472">Membrane</keyword>
<sequence>MNPSQQDDLLDTLLRQQFEGAVPDAGFCDRVMQQLPARPRRRAWPLWSGIAAGIAAGALSLSSTPLVRLGGRDWVGGELSAPVIALLLALAGMALLAMCWSLAEADGR</sequence>
<reference evidence="2" key="1">
    <citation type="submission" date="2022-07" db="EMBL/GenBank/DDBJ databases">
        <title>Tahibacter sp., a new gammaproteobacterium isolated from the silt sample collected at pig farm.</title>
        <authorList>
            <person name="Chen H."/>
        </authorList>
    </citation>
    <scope>NUCLEOTIDE SEQUENCE</scope>
    <source>
        <strain evidence="2">P2K</strain>
    </source>
</reference>
<evidence type="ECO:0000313" key="3">
    <source>
        <dbReference type="Proteomes" id="UP001165498"/>
    </source>
</evidence>
<dbReference type="EMBL" id="JANFQO010000013">
    <property type="protein sequence ID" value="MCQ4165893.1"/>
    <property type="molecule type" value="Genomic_DNA"/>
</dbReference>
<feature type="transmembrane region" description="Helical" evidence="1">
    <location>
        <begin position="44"/>
        <end position="63"/>
    </location>
</feature>
<accession>A0ABT1QUC2</accession>
<dbReference type="RefSeq" id="WP_255915084.1">
    <property type="nucleotide sequence ID" value="NZ_JANFQO010000013.1"/>
</dbReference>
<keyword evidence="1" id="KW-0812">Transmembrane</keyword>
<comment type="caution">
    <text evidence="2">The sequence shown here is derived from an EMBL/GenBank/DDBJ whole genome shotgun (WGS) entry which is preliminary data.</text>
</comment>
<gene>
    <name evidence="2" type="ORF">NM961_14325</name>
</gene>
<evidence type="ECO:0000256" key="1">
    <source>
        <dbReference type="SAM" id="Phobius"/>
    </source>
</evidence>
<keyword evidence="3" id="KW-1185">Reference proteome</keyword>
<protein>
    <submittedName>
        <fullName evidence="2">Uncharacterized protein</fullName>
    </submittedName>
</protein>
<name>A0ABT1QUC2_9GAMM</name>
<organism evidence="2 3">
    <name type="scientific">Tahibacter harae</name>
    <dbReference type="NCBI Taxonomy" id="2963937"/>
    <lineage>
        <taxon>Bacteria</taxon>
        <taxon>Pseudomonadati</taxon>
        <taxon>Pseudomonadota</taxon>
        <taxon>Gammaproteobacteria</taxon>
        <taxon>Lysobacterales</taxon>
        <taxon>Rhodanobacteraceae</taxon>
        <taxon>Tahibacter</taxon>
    </lineage>
</organism>
<feature type="transmembrane region" description="Helical" evidence="1">
    <location>
        <begin position="83"/>
        <end position="103"/>
    </location>
</feature>